<name>A0A101LWC0_PICGL</name>
<keyword evidence="1" id="KW-1133">Transmembrane helix</keyword>
<keyword evidence="1" id="KW-0812">Transmembrane</keyword>
<proteinExistence type="predicted"/>
<comment type="caution">
    <text evidence="2">The sequence shown here is derived from an EMBL/GenBank/DDBJ whole genome shotgun (WGS) entry which is preliminary data.</text>
</comment>
<protein>
    <submittedName>
        <fullName evidence="2">Uncharacterized protein</fullName>
    </submittedName>
</protein>
<evidence type="ECO:0000256" key="1">
    <source>
        <dbReference type="SAM" id="Phobius"/>
    </source>
</evidence>
<organism evidence="2">
    <name type="scientific">Picea glauca</name>
    <name type="common">White spruce</name>
    <name type="synonym">Pinus glauca</name>
    <dbReference type="NCBI Taxonomy" id="3330"/>
    <lineage>
        <taxon>Eukaryota</taxon>
        <taxon>Viridiplantae</taxon>
        <taxon>Streptophyta</taxon>
        <taxon>Embryophyta</taxon>
        <taxon>Tracheophyta</taxon>
        <taxon>Spermatophyta</taxon>
        <taxon>Pinopsida</taxon>
        <taxon>Pinidae</taxon>
        <taxon>Conifers I</taxon>
        <taxon>Pinales</taxon>
        <taxon>Pinaceae</taxon>
        <taxon>Picea</taxon>
    </lineage>
</organism>
<reference evidence="2" key="1">
    <citation type="journal article" date="2015" name="Genome Biol. Evol.">
        <title>Organellar Genomes of White Spruce (Picea glauca): Assembly and Annotation.</title>
        <authorList>
            <person name="Jackman S.D."/>
            <person name="Warren R.L."/>
            <person name="Gibb E.A."/>
            <person name="Vandervalk B.P."/>
            <person name="Mohamadi H."/>
            <person name="Chu J."/>
            <person name="Raymond A."/>
            <person name="Pleasance S."/>
            <person name="Coope R."/>
            <person name="Wildung M.R."/>
            <person name="Ritland C.E."/>
            <person name="Bousquet J."/>
            <person name="Jones S.J."/>
            <person name="Bohlmann J."/>
            <person name="Birol I."/>
        </authorList>
    </citation>
    <scope>NUCLEOTIDE SEQUENCE [LARGE SCALE GENOMIC DNA]</scope>
    <source>
        <tissue evidence="2">Flushing bud</tissue>
    </source>
</reference>
<gene>
    <name evidence="2" type="ORF">ABT39_MTgene1661</name>
</gene>
<evidence type="ECO:0000313" key="2">
    <source>
        <dbReference type="EMBL" id="KUM46559.1"/>
    </source>
</evidence>
<keyword evidence="2" id="KW-0496">Mitochondrion</keyword>
<sequence>MYTHSLLDGVILPFISLIYMVSFSPPARNMDGVSQPHFFFSLLQP</sequence>
<accession>A0A101LWC0</accession>
<geneLocation type="mitochondrion" evidence="2"/>
<dbReference type="AlphaFoldDB" id="A0A101LWC0"/>
<feature type="transmembrane region" description="Helical" evidence="1">
    <location>
        <begin position="6"/>
        <end position="23"/>
    </location>
</feature>
<keyword evidence="1" id="KW-0472">Membrane</keyword>
<dbReference type="EMBL" id="LKAM01000011">
    <property type="protein sequence ID" value="KUM46559.1"/>
    <property type="molecule type" value="Genomic_DNA"/>
</dbReference>